<dbReference type="EMBL" id="JAWRCO010000001">
    <property type="protein sequence ID" value="MDW6004071.1"/>
    <property type="molecule type" value="Genomic_DNA"/>
</dbReference>
<feature type="chain" id="PRO_5012215800" evidence="1">
    <location>
        <begin position="25"/>
        <end position="158"/>
    </location>
</feature>
<accession>A0A1Y6IPY3</accession>
<keyword evidence="5" id="KW-1185">Reference proteome</keyword>
<reference evidence="2 5" key="2">
    <citation type="submission" date="2023-11" db="EMBL/GenBank/DDBJ databases">
        <title>Plant-associative lifestyle of Vibrio porteresiae and its evolutionary dynamics.</title>
        <authorList>
            <person name="Rameshkumar N."/>
            <person name="Kirti K."/>
        </authorList>
    </citation>
    <scope>NUCLEOTIDE SEQUENCE [LARGE SCALE GENOMIC DNA]</scope>
    <source>
        <strain evidence="2 5">MSSRF38</strain>
    </source>
</reference>
<dbReference type="AlphaFoldDB" id="A0A1Y6IPY3"/>
<feature type="signal peptide" evidence="1">
    <location>
        <begin position="1"/>
        <end position="24"/>
    </location>
</feature>
<evidence type="ECO:0000313" key="3">
    <source>
        <dbReference type="EMBL" id="SMR99131.1"/>
    </source>
</evidence>
<dbReference type="Proteomes" id="UP000196125">
    <property type="component" value="Unassembled WGS sequence"/>
</dbReference>
<evidence type="ECO:0000256" key="1">
    <source>
        <dbReference type="SAM" id="SignalP"/>
    </source>
</evidence>
<dbReference type="EMBL" id="FXXI01000001">
    <property type="protein sequence ID" value="SMR99131.1"/>
    <property type="molecule type" value="Genomic_DNA"/>
</dbReference>
<evidence type="ECO:0000313" key="2">
    <source>
        <dbReference type="EMBL" id="MDW6004071.1"/>
    </source>
</evidence>
<gene>
    <name evidence="2" type="ORF">SBX37_14520</name>
    <name evidence="3" type="ORF">VIM7927_00353</name>
</gene>
<dbReference type="OrthoDB" id="8637105at2"/>
<evidence type="ECO:0000313" key="5">
    <source>
        <dbReference type="Proteomes" id="UP001283366"/>
    </source>
</evidence>
<proteinExistence type="predicted"/>
<organism evidence="3 4">
    <name type="scientific">Vibrio mangrovi</name>
    <dbReference type="NCBI Taxonomy" id="474394"/>
    <lineage>
        <taxon>Bacteria</taxon>
        <taxon>Pseudomonadati</taxon>
        <taxon>Pseudomonadota</taxon>
        <taxon>Gammaproteobacteria</taxon>
        <taxon>Vibrionales</taxon>
        <taxon>Vibrionaceae</taxon>
        <taxon>Vibrio</taxon>
    </lineage>
</organism>
<sequence>MKVSQLVKAVSLLALGAVSTMAAAESKVSWEEMIPYSRALSSVSSVTNALENGAQVNATVDLSQCARQGGGATSETKGGLVVSPFRIQGNGMLSFSDSHFTVSSRTNSPIMQFLRYQVAPEGGITVTSYIYTVPDYSLLSQSAFDCQINEGVNFYAAY</sequence>
<reference evidence="3 4" key="1">
    <citation type="submission" date="2017-05" db="EMBL/GenBank/DDBJ databases">
        <authorList>
            <person name="Song R."/>
            <person name="Chenine A.L."/>
            <person name="Ruprecht R.M."/>
        </authorList>
    </citation>
    <scope>NUCLEOTIDE SEQUENCE [LARGE SCALE GENOMIC DNA]</scope>
    <source>
        <strain evidence="3 4">CECT 7927</strain>
    </source>
</reference>
<dbReference type="Proteomes" id="UP001283366">
    <property type="component" value="Unassembled WGS sequence"/>
</dbReference>
<keyword evidence="1" id="KW-0732">Signal</keyword>
<name>A0A1Y6IPY3_9VIBR</name>
<dbReference type="Pfam" id="PF06903">
    <property type="entry name" value="VirK"/>
    <property type="match status" value="1"/>
</dbReference>
<evidence type="ECO:0000313" key="4">
    <source>
        <dbReference type="Proteomes" id="UP000196125"/>
    </source>
</evidence>
<protein>
    <submittedName>
        <fullName evidence="2">VirK family protein</fullName>
    </submittedName>
    <submittedName>
        <fullName evidence="3">VirK protein</fullName>
    </submittedName>
</protein>
<dbReference type="InterPro" id="IPR010694">
    <property type="entry name" value="Uncharacterised_VirK"/>
</dbReference>
<dbReference type="RefSeq" id="WP_159457371.1">
    <property type="nucleotide sequence ID" value="NZ_AP024883.1"/>
</dbReference>